<feature type="region of interest" description="Disordered" evidence="1">
    <location>
        <begin position="37"/>
        <end position="99"/>
    </location>
</feature>
<proteinExistence type="predicted"/>
<name>A0AAP6ZLY7_9VIBR</name>
<organism evidence="3 4">
    <name type="scientific">Vibrio coralliilyticus</name>
    <dbReference type="NCBI Taxonomy" id="190893"/>
    <lineage>
        <taxon>Bacteria</taxon>
        <taxon>Pseudomonadati</taxon>
        <taxon>Pseudomonadota</taxon>
        <taxon>Gammaproteobacteria</taxon>
        <taxon>Vibrionales</taxon>
        <taxon>Vibrionaceae</taxon>
        <taxon>Vibrio</taxon>
    </lineage>
</organism>
<sequence>MAGGMLPLSAFIYKGAAMIMAEINSFQISWSVNTQSHQHQSNNTEMHRNQVSRGGPNTQTNSSNETTSSNGSSWGGPVEPDDGSSYDLKSYEPSSGKATLENDRYTINIDESSSEIEVIDKQNPEDSFRIYGDPHFDIGNDGDTDFDFKKDMSIELDDGTKLHIHTTPTSNGETLATSLAIEEPDGSGWYIEGIDSDQKGDLEVKEYNNINYSGGTVNDNAALELQVRDGNYFLNSDNGWETLEEDKKASNDAIVNDIETAIKNQPWGISNQEDFLNDMYANNPNSRTFEDYLSSVKEMFEQMGITSNNVNATEPDEKSDKEKVLDALSLLSQLYNTLNNMNDRINNPNQTNLGDSIKNVHSFNNEQLFGQGQNNNRGVVVITIRAA</sequence>
<reference evidence="3 4" key="1">
    <citation type="submission" date="2019-09" db="EMBL/GenBank/DDBJ databases">
        <title>Draft genome sequencing and comparative genomics of hatchery-associated Vibrios.</title>
        <authorList>
            <person name="Kehlet-Delgado H."/>
            <person name="Mueller R.S."/>
        </authorList>
    </citation>
    <scope>NUCLEOTIDE SEQUENCE [LARGE SCALE GENOMIC DNA]</scope>
    <source>
        <strain evidence="3 4">09-121-3</strain>
    </source>
</reference>
<feature type="compositionally biased region" description="Low complexity" evidence="1">
    <location>
        <begin position="57"/>
        <end position="72"/>
    </location>
</feature>
<evidence type="ECO:0000313" key="4">
    <source>
        <dbReference type="Proteomes" id="UP000576645"/>
    </source>
</evidence>
<accession>A0AAP6ZLY7</accession>
<protein>
    <submittedName>
        <fullName evidence="3">DUF1521 domain-containing protein</fullName>
    </submittedName>
</protein>
<dbReference type="Proteomes" id="UP000576645">
    <property type="component" value="Unassembled WGS sequence"/>
</dbReference>
<evidence type="ECO:0000259" key="2">
    <source>
        <dbReference type="Pfam" id="PF07481"/>
    </source>
</evidence>
<comment type="caution">
    <text evidence="3">The sequence shown here is derived from an EMBL/GenBank/DDBJ whole genome shotgun (WGS) entry which is preliminary data.</text>
</comment>
<dbReference type="AlphaFoldDB" id="A0AAP6ZLY7"/>
<evidence type="ECO:0000256" key="1">
    <source>
        <dbReference type="SAM" id="MobiDB-lite"/>
    </source>
</evidence>
<dbReference type="EMBL" id="VTXP01000008">
    <property type="protein sequence ID" value="NOJ24289.1"/>
    <property type="molecule type" value="Genomic_DNA"/>
</dbReference>
<evidence type="ECO:0000313" key="3">
    <source>
        <dbReference type="EMBL" id="NOJ24289.1"/>
    </source>
</evidence>
<feature type="domain" description="DUF1521" evidence="2">
    <location>
        <begin position="94"/>
        <end position="240"/>
    </location>
</feature>
<feature type="compositionally biased region" description="Polar residues" evidence="1">
    <location>
        <begin position="37"/>
        <end position="56"/>
    </location>
</feature>
<dbReference type="Pfam" id="PF07481">
    <property type="entry name" value="DUF1521"/>
    <property type="match status" value="1"/>
</dbReference>
<gene>
    <name evidence="3" type="ORF">F0238_16265</name>
</gene>
<dbReference type="InterPro" id="IPR011086">
    <property type="entry name" value="DUF1521"/>
</dbReference>